<protein>
    <recommendedName>
        <fullName evidence="4">Transposase IS204/IS1001/IS1096/IS1165 DDE domain-containing protein</fullName>
    </recommendedName>
</protein>
<name>X1B566_9ZZZZ</name>
<evidence type="ECO:0000259" key="2">
    <source>
        <dbReference type="Pfam" id="PF13542"/>
    </source>
</evidence>
<dbReference type="InterPro" id="IPR032877">
    <property type="entry name" value="Transposase_HTH"/>
</dbReference>
<dbReference type="InterPro" id="IPR002560">
    <property type="entry name" value="Transposase_DDE"/>
</dbReference>
<dbReference type="PANTHER" id="PTHR33498">
    <property type="entry name" value="TRANSPOSASE FOR INSERTION SEQUENCE ELEMENT IS1557"/>
    <property type="match status" value="1"/>
</dbReference>
<evidence type="ECO:0008006" key="4">
    <source>
        <dbReference type="Google" id="ProtNLM"/>
    </source>
</evidence>
<evidence type="ECO:0000259" key="1">
    <source>
        <dbReference type="Pfam" id="PF01610"/>
    </source>
</evidence>
<dbReference type="InterPro" id="IPR047951">
    <property type="entry name" value="Transpos_ISL3"/>
</dbReference>
<feature type="non-terminal residue" evidence="3">
    <location>
        <position position="1"/>
    </location>
</feature>
<evidence type="ECO:0000313" key="3">
    <source>
        <dbReference type="EMBL" id="GAG76432.1"/>
    </source>
</evidence>
<proteinExistence type="predicted"/>
<reference evidence="3" key="1">
    <citation type="journal article" date="2014" name="Front. Microbiol.">
        <title>High frequency of phylogenetically diverse reductive dehalogenase-homologous genes in deep subseafloor sedimentary metagenomes.</title>
        <authorList>
            <person name="Kawai M."/>
            <person name="Futagami T."/>
            <person name="Toyoda A."/>
            <person name="Takaki Y."/>
            <person name="Nishi S."/>
            <person name="Hori S."/>
            <person name="Arai W."/>
            <person name="Tsubouchi T."/>
            <person name="Morono Y."/>
            <person name="Uchiyama I."/>
            <person name="Ito T."/>
            <person name="Fujiyama A."/>
            <person name="Inagaki F."/>
            <person name="Takami H."/>
        </authorList>
    </citation>
    <scope>NUCLEOTIDE SEQUENCE</scope>
    <source>
        <strain evidence="3">Expedition CK06-06</strain>
    </source>
</reference>
<dbReference type="Pfam" id="PF01610">
    <property type="entry name" value="DDE_Tnp_ISL3"/>
    <property type="match status" value="1"/>
</dbReference>
<dbReference type="Pfam" id="PF13542">
    <property type="entry name" value="HTH_Tnp_ISL3"/>
    <property type="match status" value="1"/>
</dbReference>
<dbReference type="AlphaFoldDB" id="X1B566"/>
<feature type="non-terminal residue" evidence="3">
    <location>
        <position position="283"/>
    </location>
</feature>
<dbReference type="EMBL" id="BART01012047">
    <property type="protein sequence ID" value="GAG76432.1"/>
    <property type="molecule type" value="Genomic_DNA"/>
</dbReference>
<dbReference type="PANTHER" id="PTHR33498:SF1">
    <property type="entry name" value="TRANSPOSASE FOR INSERTION SEQUENCE ELEMENT IS1557"/>
    <property type="match status" value="1"/>
</dbReference>
<comment type="caution">
    <text evidence="3">The sequence shown here is derived from an EMBL/GenBank/DDBJ whole genome shotgun (WGS) entry which is preliminary data.</text>
</comment>
<accession>X1B566</accession>
<organism evidence="3">
    <name type="scientific">marine sediment metagenome</name>
    <dbReference type="NCBI Taxonomy" id="412755"/>
    <lineage>
        <taxon>unclassified sequences</taxon>
        <taxon>metagenomes</taxon>
        <taxon>ecological metagenomes</taxon>
    </lineage>
</organism>
<sequence>ELEMDKIMEQLKPSPELLGLTDVVIEEVHEARDGSIVVTVKSNRSTTLCRECQQPTELYGRGRTLTLRHLPIFGRKVYIKITPLRGICKQCDENPTTTQTLDWFERNGHHTKPYDDYLMLQLIGSTQSDVARKENLTEEILQGMMDRYQIDAVDWKTIPRIGLLGIDEIAKKKGHQDYVTLISSRYQGINKILGVIEGKEKASIKAFLSSIPKEKCKTITAVCVDLCDNYINAVKEVLSKAIPIVADRFHVAKLYRKAITELRSSELKRLKKILIAEDYNSNG</sequence>
<feature type="domain" description="Transposase IS204/IS1001/IS1096/IS1165 DDE" evidence="1">
    <location>
        <begin position="164"/>
        <end position="272"/>
    </location>
</feature>
<gene>
    <name evidence="3" type="ORF">S01H4_25344</name>
</gene>
<feature type="domain" description="Transposase IS204/IS1001/IS1096/IS1165 helix-turn-helix" evidence="2">
    <location>
        <begin position="100"/>
        <end position="148"/>
    </location>
</feature>